<gene>
    <name evidence="2" type="ORF">DFH08DRAFT_864270</name>
</gene>
<evidence type="ECO:0000313" key="2">
    <source>
        <dbReference type="EMBL" id="KAJ7349060.1"/>
    </source>
</evidence>
<name>A0AAD7ESA3_9AGAR</name>
<keyword evidence="1" id="KW-0732">Signal</keyword>
<feature type="signal peptide" evidence="1">
    <location>
        <begin position="1"/>
        <end position="22"/>
    </location>
</feature>
<evidence type="ECO:0000313" key="3">
    <source>
        <dbReference type="Proteomes" id="UP001218218"/>
    </source>
</evidence>
<dbReference type="EMBL" id="JARIHO010000016">
    <property type="protein sequence ID" value="KAJ7349060.1"/>
    <property type="molecule type" value="Genomic_DNA"/>
</dbReference>
<dbReference type="AlphaFoldDB" id="A0AAD7ESA3"/>
<proteinExistence type="predicted"/>
<organism evidence="2 3">
    <name type="scientific">Mycena albidolilacea</name>
    <dbReference type="NCBI Taxonomy" id="1033008"/>
    <lineage>
        <taxon>Eukaryota</taxon>
        <taxon>Fungi</taxon>
        <taxon>Dikarya</taxon>
        <taxon>Basidiomycota</taxon>
        <taxon>Agaricomycotina</taxon>
        <taxon>Agaricomycetes</taxon>
        <taxon>Agaricomycetidae</taxon>
        <taxon>Agaricales</taxon>
        <taxon>Marasmiineae</taxon>
        <taxon>Mycenaceae</taxon>
        <taxon>Mycena</taxon>
    </lineage>
</organism>
<evidence type="ECO:0000256" key="1">
    <source>
        <dbReference type="SAM" id="SignalP"/>
    </source>
</evidence>
<feature type="chain" id="PRO_5042282202" description="Secreted protein" evidence="1">
    <location>
        <begin position="23"/>
        <end position="113"/>
    </location>
</feature>
<reference evidence="2" key="1">
    <citation type="submission" date="2023-03" db="EMBL/GenBank/DDBJ databases">
        <title>Massive genome expansion in bonnet fungi (Mycena s.s.) driven by repeated elements and novel gene families across ecological guilds.</title>
        <authorList>
            <consortium name="Lawrence Berkeley National Laboratory"/>
            <person name="Harder C.B."/>
            <person name="Miyauchi S."/>
            <person name="Viragh M."/>
            <person name="Kuo A."/>
            <person name="Thoen E."/>
            <person name="Andreopoulos B."/>
            <person name="Lu D."/>
            <person name="Skrede I."/>
            <person name="Drula E."/>
            <person name="Henrissat B."/>
            <person name="Morin E."/>
            <person name="Kohler A."/>
            <person name="Barry K."/>
            <person name="LaButti K."/>
            <person name="Morin E."/>
            <person name="Salamov A."/>
            <person name="Lipzen A."/>
            <person name="Mereny Z."/>
            <person name="Hegedus B."/>
            <person name="Baldrian P."/>
            <person name="Stursova M."/>
            <person name="Weitz H."/>
            <person name="Taylor A."/>
            <person name="Grigoriev I.V."/>
            <person name="Nagy L.G."/>
            <person name="Martin F."/>
            <person name="Kauserud H."/>
        </authorList>
    </citation>
    <scope>NUCLEOTIDE SEQUENCE</scope>
    <source>
        <strain evidence="2">CBHHK002</strain>
    </source>
</reference>
<dbReference type="Proteomes" id="UP001218218">
    <property type="component" value="Unassembled WGS sequence"/>
</dbReference>
<comment type="caution">
    <text evidence="2">The sequence shown here is derived from an EMBL/GenBank/DDBJ whole genome shotgun (WGS) entry which is preliminary data.</text>
</comment>
<evidence type="ECO:0008006" key="4">
    <source>
        <dbReference type="Google" id="ProtNLM"/>
    </source>
</evidence>
<keyword evidence="3" id="KW-1185">Reference proteome</keyword>
<protein>
    <recommendedName>
        <fullName evidence="4">Secreted protein</fullName>
    </recommendedName>
</protein>
<sequence>MTPALFMLPLYANCLLLNLCGASWTRATYLLTSGAWLAPKSSFRGLKVHWSPLFYARRTASAPAAPPILFWLKALASASKKTEPVQVWHLRDFTGMDCMSAVSAVKRQSLLRF</sequence>
<accession>A0AAD7ESA3</accession>